<feature type="region of interest" description="Disordered" evidence="1">
    <location>
        <begin position="1"/>
        <end position="23"/>
    </location>
</feature>
<dbReference type="InterPro" id="IPR000160">
    <property type="entry name" value="GGDEF_dom"/>
</dbReference>
<protein>
    <submittedName>
        <fullName evidence="5">EAL domain-containing protein</fullName>
    </submittedName>
</protein>
<dbReference type="InterPro" id="IPR052155">
    <property type="entry name" value="Biofilm_reg_signaling"/>
</dbReference>
<evidence type="ECO:0000313" key="5">
    <source>
        <dbReference type="EMBL" id="MEK8049618.1"/>
    </source>
</evidence>
<dbReference type="PROSITE" id="PS50883">
    <property type="entry name" value="EAL"/>
    <property type="match status" value="1"/>
</dbReference>
<sequence length="711" mass="78052">MSRALVTRQPGAPDARPEDAPAGASWDAVLGALPDAAWLVEADGLTVAAANPAALSLLGRDTDGVIGQRAEALVATPEDQAFWDEVRHGQPGTLHSDTVLVNGSGRLVQVSRRVQPVAAAGGAAPAHYLVVVHDRSEAQRQLDERDLLLSELQATLESTADGILVTDLAGRIRAFNRRFAQIWGLPESLLTERQDEAVYDWMRRSVDDPEAYQRRIGVIQEATLLQATERIVLHSGQVLERVTRPQHCNGRPCGRVWSFRDHTELVSAGQRIEALSTTDALTGLFNRRQMTATITESLRQARRGGGALALLLLDLDRFKQINDSLGHEVGDRVLTEAADRLKGCLRQGDVVARVGGDQFAVLVHEADSRAAEATARRALDVVAQPMAVDGLQFTQTCSVGVALYPGDANDADQLMRHAESAMLRAKQGGRACFRFHQPQHDADLRQRMRIDHAMRQALASHRFRLHYQPQVQLATGRVIGAEALIRWRDPELGEVPPGQFIPVAEETGFIIAIGDWVLGQAVRQAAEWRRTGLEMPVSVNVSALQFQQADFVERVGAVLREHELPGELLELELTESLLVHDANEALARMSQVAALGVRMAIDDFGTGYSSLAYLKRFPIDRLKIDRSFVKALPVDESDATIVRAIIQMAQALGLTVIAEGVETEPQRMFLTDAGCDEFQGFLFAPALDADNFAERVRSGRDRLRPRLSLVR</sequence>
<dbReference type="SUPFAM" id="SSF55073">
    <property type="entry name" value="Nucleotide cyclase"/>
    <property type="match status" value="1"/>
</dbReference>
<feature type="domain" description="GGDEF" evidence="4">
    <location>
        <begin position="306"/>
        <end position="438"/>
    </location>
</feature>
<dbReference type="InterPro" id="IPR043128">
    <property type="entry name" value="Rev_trsase/Diguanyl_cyclase"/>
</dbReference>
<dbReference type="CDD" id="cd01949">
    <property type="entry name" value="GGDEF"/>
    <property type="match status" value="1"/>
</dbReference>
<accession>A0ABU9CCM6</accession>
<dbReference type="RefSeq" id="WP_341409299.1">
    <property type="nucleotide sequence ID" value="NZ_JBBUTH010000002.1"/>
</dbReference>
<feature type="domain" description="PAS" evidence="2">
    <location>
        <begin position="148"/>
        <end position="200"/>
    </location>
</feature>
<dbReference type="PANTHER" id="PTHR44757:SF2">
    <property type="entry name" value="BIOFILM ARCHITECTURE MAINTENANCE PROTEIN MBAA"/>
    <property type="match status" value="1"/>
</dbReference>
<dbReference type="CDD" id="cd01948">
    <property type="entry name" value="EAL"/>
    <property type="match status" value="1"/>
</dbReference>
<feature type="domain" description="EAL" evidence="3">
    <location>
        <begin position="447"/>
        <end position="700"/>
    </location>
</feature>
<dbReference type="Proteomes" id="UP001365405">
    <property type="component" value="Unassembled WGS sequence"/>
</dbReference>
<evidence type="ECO:0000256" key="1">
    <source>
        <dbReference type="SAM" id="MobiDB-lite"/>
    </source>
</evidence>
<evidence type="ECO:0000313" key="6">
    <source>
        <dbReference type="Proteomes" id="UP001365405"/>
    </source>
</evidence>
<dbReference type="InterPro" id="IPR035919">
    <property type="entry name" value="EAL_sf"/>
</dbReference>
<dbReference type="Pfam" id="PF00563">
    <property type="entry name" value="EAL"/>
    <property type="match status" value="1"/>
</dbReference>
<organism evidence="5 6">
    <name type="scientific">Pseudaquabacterium inlustre</name>
    <dbReference type="NCBI Taxonomy" id="2984192"/>
    <lineage>
        <taxon>Bacteria</taxon>
        <taxon>Pseudomonadati</taxon>
        <taxon>Pseudomonadota</taxon>
        <taxon>Betaproteobacteria</taxon>
        <taxon>Burkholderiales</taxon>
        <taxon>Sphaerotilaceae</taxon>
        <taxon>Pseudaquabacterium</taxon>
    </lineage>
</organism>
<evidence type="ECO:0000259" key="3">
    <source>
        <dbReference type="PROSITE" id="PS50883"/>
    </source>
</evidence>
<dbReference type="Gene3D" id="3.30.450.20">
    <property type="entry name" value="PAS domain"/>
    <property type="match status" value="2"/>
</dbReference>
<dbReference type="PANTHER" id="PTHR44757">
    <property type="entry name" value="DIGUANYLATE CYCLASE DGCP"/>
    <property type="match status" value="1"/>
</dbReference>
<name>A0ABU9CCM6_9BURK</name>
<dbReference type="Pfam" id="PF13188">
    <property type="entry name" value="PAS_8"/>
    <property type="match status" value="1"/>
</dbReference>
<dbReference type="SMART" id="SM00267">
    <property type="entry name" value="GGDEF"/>
    <property type="match status" value="1"/>
</dbReference>
<dbReference type="SMART" id="SM00091">
    <property type="entry name" value="PAS"/>
    <property type="match status" value="2"/>
</dbReference>
<dbReference type="InterPro" id="IPR029787">
    <property type="entry name" value="Nucleotide_cyclase"/>
</dbReference>
<evidence type="ECO:0000259" key="2">
    <source>
        <dbReference type="PROSITE" id="PS50112"/>
    </source>
</evidence>
<dbReference type="SUPFAM" id="SSF55785">
    <property type="entry name" value="PYP-like sensor domain (PAS domain)"/>
    <property type="match status" value="2"/>
</dbReference>
<dbReference type="InterPro" id="IPR000014">
    <property type="entry name" value="PAS"/>
</dbReference>
<reference evidence="5 6" key="1">
    <citation type="submission" date="2024-04" db="EMBL/GenBank/DDBJ databases">
        <title>Novel species of the genus Ideonella isolated from streams.</title>
        <authorList>
            <person name="Lu H."/>
        </authorList>
    </citation>
    <scope>NUCLEOTIDE SEQUENCE [LARGE SCALE GENOMIC DNA]</scope>
    <source>
        <strain evidence="5 6">DXS22W</strain>
    </source>
</reference>
<dbReference type="SMART" id="SM00052">
    <property type="entry name" value="EAL"/>
    <property type="match status" value="1"/>
</dbReference>
<dbReference type="PROSITE" id="PS50112">
    <property type="entry name" value="PAS"/>
    <property type="match status" value="2"/>
</dbReference>
<dbReference type="PROSITE" id="PS50887">
    <property type="entry name" value="GGDEF"/>
    <property type="match status" value="1"/>
</dbReference>
<comment type="caution">
    <text evidence="5">The sequence shown here is derived from an EMBL/GenBank/DDBJ whole genome shotgun (WGS) entry which is preliminary data.</text>
</comment>
<keyword evidence="6" id="KW-1185">Reference proteome</keyword>
<proteinExistence type="predicted"/>
<gene>
    <name evidence="5" type="ORF">AACH10_05145</name>
</gene>
<feature type="domain" description="PAS" evidence="2">
    <location>
        <begin position="29"/>
        <end position="80"/>
    </location>
</feature>
<dbReference type="Gene3D" id="3.20.20.450">
    <property type="entry name" value="EAL domain"/>
    <property type="match status" value="1"/>
</dbReference>
<dbReference type="InterPro" id="IPR001633">
    <property type="entry name" value="EAL_dom"/>
</dbReference>
<dbReference type="Pfam" id="PF13426">
    <property type="entry name" value="PAS_9"/>
    <property type="match status" value="1"/>
</dbReference>
<evidence type="ECO:0000259" key="4">
    <source>
        <dbReference type="PROSITE" id="PS50887"/>
    </source>
</evidence>
<dbReference type="SUPFAM" id="SSF141868">
    <property type="entry name" value="EAL domain-like"/>
    <property type="match status" value="1"/>
</dbReference>
<dbReference type="Gene3D" id="3.30.70.270">
    <property type="match status" value="1"/>
</dbReference>
<dbReference type="EMBL" id="JBBUTH010000002">
    <property type="protein sequence ID" value="MEK8049618.1"/>
    <property type="molecule type" value="Genomic_DNA"/>
</dbReference>
<dbReference type="Pfam" id="PF00990">
    <property type="entry name" value="GGDEF"/>
    <property type="match status" value="1"/>
</dbReference>
<dbReference type="NCBIfam" id="TIGR00254">
    <property type="entry name" value="GGDEF"/>
    <property type="match status" value="1"/>
</dbReference>
<dbReference type="CDD" id="cd00130">
    <property type="entry name" value="PAS"/>
    <property type="match status" value="1"/>
</dbReference>
<dbReference type="InterPro" id="IPR035965">
    <property type="entry name" value="PAS-like_dom_sf"/>
</dbReference>